<feature type="region of interest" description="Disordered" evidence="1">
    <location>
        <begin position="297"/>
        <end position="320"/>
    </location>
</feature>
<feature type="signal peptide" evidence="2">
    <location>
        <begin position="1"/>
        <end position="21"/>
    </location>
</feature>
<feature type="domain" description="F-box" evidence="3">
    <location>
        <begin position="4"/>
        <end position="41"/>
    </location>
</feature>
<proteinExistence type="predicted"/>
<reference evidence="4" key="2">
    <citation type="submission" date="2023-05" db="EMBL/GenBank/DDBJ databases">
        <authorList>
            <consortium name="Lawrence Berkeley National Laboratory"/>
            <person name="Steindorff A."/>
            <person name="Hensen N."/>
            <person name="Bonometti L."/>
            <person name="Westerberg I."/>
            <person name="Brannstrom I.O."/>
            <person name="Guillou S."/>
            <person name="Cros-Aarteil S."/>
            <person name="Calhoun S."/>
            <person name="Haridas S."/>
            <person name="Kuo A."/>
            <person name="Mondo S."/>
            <person name="Pangilinan J."/>
            <person name="Riley R."/>
            <person name="Labutti K."/>
            <person name="Andreopoulos B."/>
            <person name="Lipzen A."/>
            <person name="Chen C."/>
            <person name="Yanf M."/>
            <person name="Daum C."/>
            <person name="Ng V."/>
            <person name="Clum A."/>
            <person name="Ohm R."/>
            <person name="Martin F."/>
            <person name="Silar P."/>
            <person name="Natvig D."/>
            <person name="Lalanne C."/>
            <person name="Gautier V."/>
            <person name="Ament-Velasquez S.L."/>
            <person name="Kruys A."/>
            <person name="Hutchinson M.I."/>
            <person name="Powell A.J."/>
            <person name="Barry K."/>
            <person name="Miller A.N."/>
            <person name="Grigoriev I.V."/>
            <person name="Debuchy R."/>
            <person name="Gladieux P."/>
            <person name="Thoren M.H."/>
            <person name="Johannesson H."/>
        </authorList>
    </citation>
    <scope>NUCLEOTIDE SEQUENCE</scope>
    <source>
        <strain evidence="4">CBS 757.83</strain>
    </source>
</reference>
<feature type="compositionally biased region" description="Acidic residues" evidence="1">
    <location>
        <begin position="307"/>
        <end position="320"/>
    </location>
</feature>
<accession>A0AAN6T2S7</accession>
<gene>
    <name evidence="4" type="ORF">N658DRAFT_43065</name>
</gene>
<dbReference type="InterPro" id="IPR001810">
    <property type="entry name" value="F-box_dom"/>
</dbReference>
<dbReference type="EMBL" id="MU863633">
    <property type="protein sequence ID" value="KAK4101984.1"/>
    <property type="molecule type" value="Genomic_DNA"/>
</dbReference>
<dbReference type="AlphaFoldDB" id="A0AAN6T2S7"/>
<name>A0AAN6T2S7_9PEZI</name>
<keyword evidence="5" id="KW-1185">Reference proteome</keyword>
<dbReference type="Pfam" id="PF12937">
    <property type="entry name" value="F-box-like"/>
    <property type="match status" value="1"/>
</dbReference>
<evidence type="ECO:0000256" key="1">
    <source>
        <dbReference type="SAM" id="MobiDB-lite"/>
    </source>
</evidence>
<dbReference type="Proteomes" id="UP001305647">
    <property type="component" value="Unassembled WGS sequence"/>
</dbReference>
<keyword evidence="2" id="KW-0732">Signal</keyword>
<sequence length="328" mass="37122">MTLLQLPPELLLLVLGHLGSAFFAQDLRRLTVCKRWYDLAWRVFARELRLTEKSLSTFTDDDAALRRCQPYIATVQLLVEDLSSSPMVAPAAPRHPPPMLEGDGWLSRWQFQAAVDEWRSQFRASVSKLATTLRRSPALRSLEFKSRNLTTEPLQDRRYEERSSPHLCCEISTLLPSLRQLRCRMGTICEHLLEPPPAGTPLALEEVIVNLTIPELSDTYTAYHLSRRCDTPDTVLEGISLVAAMEKKAAALAARMQHPRMVRVISHNLPSLHVYAFDGIKGQKVQLHDNINWDAEGERVDEGQSNDSEEDNTDLFEDDSPVAPFIVL</sequence>
<comment type="caution">
    <text evidence="4">The sequence shown here is derived from an EMBL/GenBank/DDBJ whole genome shotgun (WGS) entry which is preliminary data.</text>
</comment>
<organism evidence="4 5">
    <name type="scientific">Parathielavia hyrcaniae</name>
    <dbReference type="NCBI Taxonomy" id="113614"/>
    <lineage>
        <taxon>Eukaryota</taxon>
        <taxon>Fungi</taxon>
        <taxon>Dikarya</taxon>
        <taxon>Ascomycota</taxon>
        <taxon>Pezizomycotina</taxon>
        <taxon>Sordariomycetes</taxon>
        <taxon>Sordariomycetidae</taxon>
        <taxon>Sordariales</taxon>
        <taxon>Chaetomiaceae</taxon>
        <taxon>Parathielavia</taxon>
    </lineage>
</organism>
<evidence type="ECO:0000313" key="4">
    <source>
        <dbReference type="EMBL" id="KAK4101984.1"/>
    </source>
</evidence>
<evidence type="ECO:0000313" key="5">
    <source>
        <dbReference type="Proteomes" id="UP001305647"/>
    </source>
</evidence>
<feature type="chain" id="PRO_5042873127" description="F-box domain-containing protein" evidence="2">
    <location>
        <begin position="22"/>
        <end position="328"/>
    </location>
</feature>
<evidence type="ECO:0000256" key="2">
    <source>
        <dbReference type="SAM" id="SignalP"/>
    </source>
</evidence>
<protein>
    <recommendedName>
        <fullName evidence="3">F-box domain-containing protein</fullName>
    </recommendedName>
</protein>
<reference evidence="4" key="1">
    <citation type="journal article" date="2023" name="Mol. Phylogenet. Evol.">
        <title>Genome-scale phylogeny and comparative genomics of the fungal order Sordariales.</title>
        <authorList>
            <person name="Hensen N."/>
            <person name="Bonometti L."/>
            <person name="Westerberg I."/>
            <person name="Brannstrom I.O."/>
            <person name="Guillou S."/>
            <person name="Cros-Aarteil S."/>
            <person name="Calhoun S."/>
            <person name="Haridas S."/>
            <person name="Kuo A."/>
            <person name="Mondo S."/>
            <person name="Pangilinan J."/>
            <person name="Riley R."/>
            <person name="LaButti K."/>
            <person name="Andreopoulos B."/>
            <person name="Lipzen A."/>
            <person name="Chen C."/>
            <person name="Yan M."/>
            <person name="Daum C."/>
            <person name="Ng V."/>
            <person name="Clum A."/>
            <person name="Steindorff A."/>
            <person name="Ohm R.A."/>
            <person name="Martin F."/>
            <person name="Silar P."/>
            <person name="Natvig D.O."/>
            <person name="Lalanne C."/>
            <person name="Gautier V."/>
            <person name="Ament-Velasquez S.L."/>
            <person name="Kruys A."/>
            <person name="Hutchinson M.I."/>
            <person name="Powell A.J."/>
            <person name="Barry K."/>
            <person name="Miller A.N."/>
            <person name="Grigoriev I.V."/>
            <person name="Debuchy R."/>
            <person name="Gladieux P."/>
            <person name="Hiltunen Thoren M."/>
            <person name="Johannesson H."/>
        </authorList>
    </citation>
    <scope>NUCLEOTIDE SEQUENCE</scope>
    <source>
        <strain evidence="4">CBS 757.83</strain>
    </source>
</reference>
<evidence type="ECO:0000259" key="3">
    <source>
        <dbReference type="Pfam" id="PF12937"/>
    </source>
</evidence>